<comment type="subcellular location">
    <subcellularLocation>
        <location evidence="1">Cell membrane</location>
    </subcellularLocation>
</comment>
<dbReference type="InterPro" id="IPR007329">
    <property type="entry name" value="FMN-bd"/>
</dbReference>
<dbReference type="InterPro" id="IPR052378">
    <property type="entry name" value="NosR_regulator"/>
</dbReference>
<feature type="chain" id="PRO_5006064688" evidence="5">
    <location>
        <begin position="22"/>
        <end position="694"/>
    </location>
</feature>
<feature type="transmembrane region" description="Helical" evidence="4">
    <location>
        <begin position="410"/>
        <end position="427"/>
    </location>
</feature>
<feature type="transmembrane region" description="Helical" evidence="4">
    <location>
        <begin position="488"/>
        <end position="516"/>
    </location>
</feature>
<dbReference type="EMBL" id="CYSR01000022">
    <property type="protein sequence ID" value="CUI00079.1"/>
    <property type="molecule type" value="Genomic_DNA"/>
</dbReference>
<keyword evidence="3 4" id="KW-0472">Membrane</keyword>
<dbReference type="GO" id="GO:0010181">
    <property type="term" value="F:FMN binding"/>
    <property type="evidence" value="ECO:0007669"/>
    <property type="project" value="InterPro"/>
</dbReference>
<feature type="domain" description="FMN-binding" evidence="6">
    <location>
        <begin position="74"/>
        <end position="172"/>
    </location>
</feature>
<evidence type="ECO:0000256" key="5">
    <source>
        <dbReference type="SAM" id="SignalP"/>
    </source>
</evidence>
<protein>
    <submittedName>
        <fullName evidence="7">Putative electron transport protein YccM</fullName>
    </submittedName>
</protein>
<reference evidence="7 8" key="1">
    <citation type="submission" date="2015-09" db="EMBL/GenBank/DDBJ databases">
        <authorList>
            <consortium name="Swine Surveillance"/>
        </authorList>
    </citation>
    <scope>NUCLEOTIDE SEQUENCE [LARGE SCALE GENOMIC DNA]</scope>
    <source>
        <strain evidence="7 8">CECT 8399</strain>
    </source>
</reference>
<dbReference type="RefSeq" id="WP_058286191.1">
    <property type="nucleotide sequence ID" value="NZ_CYSR01000022.1"/>
</dbReference>
<dbReference type="Pfam" id="PF12801">
    <property type="entry name" value="Fer4_5"/>
    <property type="match status" value="2"/>
</dbReference>
<dbReference type="SMART" id="SM00900">
    <property type="entry name" value="FMN_bind"/>
    <property type="match status" value="1"/>
</dbReference>
<feature type="transmembrane region" description="Helical" evidence="4">
    <location>
        <begin position="544"/>
        <end position="564"/>
    </location>
</feature>
<evidence type="ECO:0000259" key="6">
    <source>
        <dbReference type="SMART" id="SM00900"/>
    </source>
</evidence>
<dbReference type="GO" id="GO:0005886">
    <property type="term" value="C:plasma membrane"/>
    <property type="evidence" value="ECO:0007669"/>
    <property type="project" value="UniProtKB-SubCell"/>
</dbReference>
<dbReference type="InterPro" id="IPR011399">
    <property type="entry name" value="NosR"/>
</dbReference>
<evidence type="ECO:0000313" key="8">
    <source>
        <dbReference type="Proteomes" id="UP000051326"/>
    </source>
</evidence>
<feature type="signal peptide" evidence="5">
    <location>
        <begin position="1"/>
        <end position="21"/>
    </location>
</feature>
<evidence type="ECO:0000313" key="7">
    <source>
        <dbReference type="EMBL" id="CUI00079.1"/>
    </source>
</evidence>
<dbReference type="PANTHER" id="PTHR30224">
    <property type="entry name" value="ELECTRON TRANSPORT PROTEIN"/>
    <property type="match status" value="1"/>
</dbReference>
<evidence type="ECO:0000256" key="3">
    <source>
        <dbReference type="ARBA" id="ARBA00023136"/>
    </source>
</evidence>
<organism evidence="7 8">
    <name type="scientific">Leisingera aquaemixtae</name>
    <dbReference type="NCBI Taxonomy" id="1396826"/>
    <lineage>
        <taxon>Bacteria</taxon>
        <taxon>Pseudomonadati</taxon>
        <taxon>Pseudomonadota</taxon>
        <taxon>Alphaproteobacteria</taxon>
        <taxon>Rhodobacterales</taxon>
        <taxon>Roseobacteraceae</taxon>
        <taxon>Leisingera</taxon>
    </lineage>
</organism>
<dbReference type="SUPFAM" id="SSF54862">
    <property type="entry name" value="4Fe-4S ferredoxins"/>
    <property type="match status" value="1"/>
</dbReference>
<dbReference type="PANTHER" id="PTHR30224:SF4">
    <property type="entry name" value="ELECTRON TRANSPORT PROTEIN YCCM-RELATED"/>
    <property type="match status" value="1"/>
</dbReference>
<sequence length="694" mass="75261">MRVSRFILWLQAWLFAASVLAASPLPREQISALIMPPFSLGEPVNGKGVYTLLNSGGAEAGYAFETEPLAPLPGFSGAPVNVLVLLDLDGNFLDVRLISHNEPVFVSGLGPAPFHRFFEQYPGLSVFSAITVGTPYGETDSGSSLVYLDGVSKATASVRIAHDSVMAAALAVAREKMHGVIAAPPARPDPDHSEPLDWAALVDQGLATRATVSNAEVDAAFAGTLWADDDPEAQQHPEAPYLDLWIIDLGPPSIAQAALSRDGYDELQEFLAISPDDEPLLLIETGRHGLVSPEFIRNTAPDRVFATQNGLPVALRDSDLLVELSPDLPEPLHDGTAMILRADRRLGFDPAQAWTLHAQAMRAHGMFQPETGTVEFPVTHRTPERFFLRAEAPAPVPPWLEALRSRRTDLIVLGVLLTTLTAALLLAQSRIAARKTLTPLRLTVLAAVTLFIGWWGQGQLSIVTVLGVLRATAEGGSFAFLAYDPFSLLIWGFAILGLVLWGRALFCGWLCPFGALQEFAHHLGRRLGVPQTGLSPAWDGRLRYLKYGALAGLVSLVFLAPAHVDTAAEVEPFKTAITTYFLREWYFTAYAVFWLAAGLVLFKPFCRYLCPLGAAMAAGGLLRRRNWIARRAACGSPCQLCRVKCAYGAIKPSGAVRYDECFGCLDCVSIHDDPSRCVPLILSARKKQQLEAAE</sequence>
<dbReference type="InterPro" id="IPR017896">
    <property type="entry name" value="4Fe4S_Fe-S-bd"/>
</dbReference>
<feature type="transmembrane region" description="Helical" evidence="4">
    <location>
        <begin position="584"/>
        <end position="602"/>
    </location>
</feature>
<keyword evidence="2" id="KW-1003">Cell membrane</keyword>
<dbReference type="STRING" id="1396826.PHA8399_02205"/>
<keyword evidence="5" id="KW-0732">Signal</keyword>
<dbReference type="GO" id="GO:0003677">
    <property type="term" value="F:DNA binding"/>
    <property type="evidence" value="ECO:0007669"/>
    <property type="project" value="InterPro"/>
</dbReference>
<evidence type="ECO:0000256" key="4">
    <source>
        <dbReference type="SAM" id="Phobius"/>
    </source>
</evidence>
<evidence type="ECO:0000256" key="1">
    <source>
        <dbReference type="ARBA" id="ARBA00004236"/>
    </source>
</evidence>
<keyword evidence="4" id="KW-1133">Transmembrane helix</keyword>
<dbReference type="Proteomes" id="UP000051326">
    <property type="component" value="Unassembled WGS sequence"/>
</dbReference>
<gene>
    <name evidence="7" type="primary">yccM_1</name>
    <name evidence="7" type="ORF">PHA8399_02205</name>
</gene>
<keyword evidence="4" id="KW-0812">Transmembrane</keyword>
<evidence type="ECO:0000256" key="2">
    <source>
        <dbReference type="ARBA" id="ARBA00022475"/>
    </source>
</evidence>
<dbReference type="PIRSF" id="PIRSF036354">
    <property type="entry name" value="NosR"/>
    <property type="match status" value="1"/>
</dbReference>
<proteinExistence type="predicted"/>
<name>A0A0P1HX51_9RHOB</name>
<dbReference type="GO" id="GO:0045893">
    <property type="term" value="P:positive regulation of DNA-templated transcription"/>
    <property type="evidence" value="ECO:0007669"/>
    <property type="project" value="InterPro"/>
</dbReference>
<accession>A0A0P1HX51</accession>
<dbReference type="AlphaFoldDB" id="A0A0P1HX51"/>